<dbReference type="EMBL" id="JBHSTE010000002">
    <property type="protein sequence ID" value="MFC6332359.1"/>
    <property type="molecule type" value="Genomic_DNA"/>
</dbReference>
<dbReference type="RefSeq" id="WP_379232637.1">
    <property type="nucleotide sequence ID" value="NZ_JBHSTE010000002.1"/>
</dbReference>
<proteinExistence type="predicted"/>
<accession>A0ABW1V1G4</accession>
<reference evidence="2" key="1">
    <citation type="journal article" date="2019" name="Int. J. Syst. Evol. Microbiol.">
        <title>The Global Catalogue of Microorganisms (GCM) 10K type strain sequencing project: providing services to taxonomists for standard genome sequencing and annotation.</title>
        <authorList>
            <consortium name="The Broad Institute Genomics Platform"/>
            <consortium name="The Broad Institute Genome Sequencing Center for Infectious Disease"/>
            <person name="Wu L."/>
            <person name="Ma J."/>
        </authorList>
    </citation>
    <scope>NUCLEOTIDE SEQUENCE [LARGE SCALE GENOMIC DNA]</scope>
    <source>
        <strain evidence="2">PCU 280</strain>
    </source>
</reference>
<name>A0ABW1V1G4_9BACL</name>
<sequence>MIVFDVIVDGEKIETLRPMTSRLRELKQFIDQQVEQLVEKYGANVYLSRRFEY</sequence>
<keyword evidence="2" id="KW-1185">Reference proteome</keyword>
<gene>
    <name evidence="1" type="ORF">ACFP56_06955</name>
</gene>
<evidence type="ECO:0000313" key="2">
    <source>
        <dbReference type="Proteomes" id="UP001596233"/>
    </source>
</evidence>
<comment type="caution">
    <text evidence="1">The sequence shown here is derived from an EMBL/GenBank/DDBJ whole genome shotgun (WGS) entry which is preliminary data.</text>
</comment>
<evidence type="ECO:0000313" key="1">
    <source>
        <dbReference type="EMBL" id="MFC6332359.1"/>
    </source>
</evidence>
<dbReference type="Proteomes" id="UP001596233">
    <property type="component" value="Unassembled WGS sequence"/>
</dbReference>
<organism evidence="1 2">
    <name type="scientific">Paenibacillus septentrionalis</name>
    <dbReference type="NCBI Taxonomy" id="429342"/>
    <lineage>
        <taxon>Bacteria</taxon>
        <taxon>Bacillati</taxon>
        <taxon>Bacillota</taxon>
        <taxon>Bacilli</taxon>
        <taxon>Bacillales</taxon>
        <taxon>Paenibacillaceae</taxon>
        <taxon>Paenibacillus</taxon>
    </lineage>
</organism>
<protein>
    <submittedName>
        <fullName evidence="1">Mechanosensitive ion channel protein MscL</fullName>
    </submittedName>
</protein>